<evidence type="ECO:0000313" key="2">
    <source>
        <dbReference type="Proteomes" id="UP000193240"/>
    </source>
</evidence>
<evidence type="ECO:0008006" key="3">
    <source>
        <dbReference type="Google" id="ProtNLM"/>
    </source>
</evidence>
<dbReference type="AlphaFoldDB" id="A0A1Y2M8S3"/>
<sequence>MASCVSKKRQPHIRKYCKLRFEKSVLSLPWKLTPIITMVSLIDLLSNIYAPIQTMILPYFSIADVINLTLICKGFDQLQSTFMATVYSIDRLLGRFFDDPLEFRSLQGKYEAIVTGHVIHG</sequence>
<accession>A0A1Y2M8S3</accession>
<dbReference type="Proteomes" id="UP000193240">
    <property type="component" value="Unassembled WGS sequence"/>
</dbReference>
<proteinExistence type="predicted"/>
<name>A0A1Y2M8S3_EPING</name>
<organism evidence="1 2">
    <name type="scientific">Epicoccum nigrum</name>
    <name type="common">Soil fungus</name>
    <name type="synonym">Epicoccum purpurascens</name>
    <dbReference type="NCBI Taxonomy" id="105696"/>
    <lineage>
        <taxon>Eukaryota</taxon>
        <taxon>Fungi</taxon>
        <taxon>Dikarya</taxon>
        <taxon>Ascomycota</taxon>
        <taxon>Pezizomycotina</taxon>
        <taxon>Dothideomycetes</taxon>
        <taxon>Pleosporomycetidae</taxon>
        <taxon>Pleosporales</taxon>
        <taxon>Pleosporineae</taxon>
        <taxon>Didymellaceae</taxon>
        <taxon>Epicoccum</taxon>
    </lineage>
</organism>
<evidence type="ECO:0000313" key="1">
    <source>
        <dbReference type="EMBL" id="OSS52504.1"/>
    </source>
</evidence>
<gene>
    <name evidence="1" type="ORF">B5807_02261</name>
</gene>
<dbReference type="EMBL" id="KZ107839">
    <property type="protein sequence ID" value="OSS52504.1"/>
    <property type="molecule type" value="Genomic_DNA"/>
</dbReference>
<keyword evidence="2" id="KW-1185">Reference proteome</keyword>
<reference evidence="1 2" key="1">
    <citation type="journal article" date="2017" name="Genome Announc.">
        <title>Genome sequence of the saprophytic ascomycete Epicoccum nigrum ICMP 19927 strain isolated from New Zealand.</title>
        <authorList>
            <person name="Fokin M."/>
            <person name="Fleetwood D."/>
            <person name="Weir B.S."/>
            <person name="Villas-Boas S.G."/>
        </authorList>
    </citation>
    <scope>NUCLEOTIDE SEQUENCE [LARGE SCALE GENOMIC DNA]</scope>
    <source>
        <strain evidence="1 2">ICMP 19927</strain>
    </source>
</reference>
<protein>
    <recommendedName>
        <fullName evidence="3">F-box domain-containing protein</fullName>
    </recommendedName>
</protein>
<dbReference type="InParanoid" id="A0A1Y2M8S3"/>